<dbReference type="OrthoDB" id="337038at2759"/>
<dbReference type="InterPro" id="IPR001283">
    <property type="entry name" value="CRISP-related"/>
</dbReference>
<comment type="caution">
    <text evidence="2">The sequence shown here is derived from an EMBL/GenBank/DDBJ whole genome shotgun (WGS) entry which is preliminary data.</text>
</comment>
<dbReference type="EMBL" id="LFMY01000003">
    <property type="protein sequence ID" value="OKL61777.1"/>
    <property type="molecule type" value="Genomic_DNA"/>
</dbReference>
<dbReference type="GO" id="GO:0005576">
    <property type="term" value="C:extracellular region"/>
    <property type="evidence" value="ECO:0007669"/>
    <property type="project" value="InterPro"/>
</dbReference>
<dbReference type="STRING" id="1441469.A0A225B780"/>
<dbReference type="GeneID" id="31002189"/>
<dbReference type="PANTHER" id="PTHR10334">
    <property type="entry name" value="CYSTEINE-RICH SECRETORY PROTEIN-RELATED"/>
    <property type="match status" value="1"/>
</dbReference>
<dbReference type="AlphaFoldDB" id="A0A225B780"/>
<dbReference type="InterPro" id="IPR018244">
    <property type="entry name" value="Allrgn_V5/Tpx1_CS"/>
</dbReference>
<sequence>MLEQRAGTETTVIVTVTVLPSTVPASPSYTNSTDFEQDVLNQTNYYRHKYNASDLIWNDTLATHARQWAQPCNWKHSGGPYGENLAEGYANVTAAVDAWGDESAKYNFLEPTGFSEQTGHFTQLVWKATTDVGCGVADCPADNANNEGRRAVGWFLVCEYWPVGNVEGDDNEYFKENVDRSISQAHGFKEKKGLGACLTLTLGVILIHLL</sequence>
<dbReference type="SMART" id="SM00198">
    <property type="entry name" value="SCP"/>
    <property type="match status" value="1"/>
</dbReference>
<feature type="domain" description="SCP" evidence="1">
    <location>
        <begin position="34"/>
        <end position="168"/>
    </location>
</feature>
<evidence type="ECO:0000313" key="3">
    <source>
        <dbReference type="Proteomes" id="UP000214365"/>
    </source>
</evidence>
<dbReference type="SUPFAM" id="SSF55797">
    <property type="entry name" value="PR-1-like"/>
    <property type="match status" value="1"/>
</dbReference>
<dbReference type="Gene3D" id="3.40.33.10">
    <property type="entry name" value="CAP"/>
    <property type="match status" value="1"/>
</dbReference>
<evidence type="ECO:0000313" key="2">
    <source>
        <dbReference type="EMBL" id="OKL61777.1"/>
    </source>
</evidence>
<dbReference type="PROSITE" id="PS01009">
    <property type="entry name" value="CRISP_1"/>
    <property type="match status" value="1"/>
</dbReference>
<dbReference type="PRINTS" id="PR00837">
    <property type="entry name" value="V5TPXLIKE"/>
</dbReference>
<gene>
    <name evidence="2" type="ORF">UA08_02434</name>
</gene>
<dbReference type="InterPro" id="IPR035940">
    <property type="entry name" value="CAP_sf"/>
</dbReference>
<dbReference type="FunFam" id="3.40.33.10:FF:000031">
    <property type="entry name" value="Extracellular SCP domain-containing protein Pry1"/>
    <property type="match status" value="1"/>
</dbReference>
<organism evidence="2 3">
    <name type="scientific">Talaromyces atroroseus</name>
    <dbReference type="NCBI Taxonomy" id="1441469"/>
    <lineage>
        <taxon>Eukaryota</taxon>
        <taxon>Fungi</taxon>
        <taxon>Dikarya</taxon>
        <taxon>Ascomycota</taxon>
        <taxon>Pezizomycotina</taxon>
        <taxon>Eurotiomycetes</taxon>
        <taxon>Eurotiomycetidae</taxon>
        <taxon>Eurotiales</taxon>
        <taxon>Trichocomaceae</taxon>
        <taxon>Talaromyces</taxon>
        <taxon>Talaromyces sect. Trachyspermi</taxon>
    </lineage>
</organism>
<dbReference type="Pfam" id="PF00188">
    <property type="entry name" value="CAP"/>
    <property type="match status" value="1"/>
</dbReference>
<reference evidence="2 3" key="1">
    <citation type="submission" date="2015-06" db="EMBL/GenBank/DDBJ databases">
        <title>Talaromyces atroroseus IBT 11181 draft genome.</title>
        <authorList>
            <person name="Rasmussen K.B."/>
            <person name="Rasmussen S."/>
            <person name="Petersen B."/>
            <person name="Sicheritz-Ponten T."/>
            <person name="Mortensen U.H."/>
            <person name="Thrane U."/>
        </authorList>
    </citation>
    <scope>NUCLEOTIDE SEQUENCE [LARGE SCALE GENOMIC DNA]</scope>
    <source>
        <strain evidence="2 3">IBT 11181</strain>
    </source>
</reference>
<dbReference type="RefSeq" id="XP_020121898.1">
    <property type="nucleotide sequence ID" value="XM_020264476.1"/>
</dbReference>
<keyword evidence="3" id="KW-1185">Reference proteome</keyword>
<accession>A0A225B780</accession>
<protein>
    <recommendedName>
        <fullName evidence="1">SCP domain-containing protein</fullName>
    </recommendedName>
</protein>
<dbReference type="Proteomes" id="UP000214365">
    <property type="component" value="Unassembled WGS sequence"/>
</dbReference>
<evidence type="ECO:0000259" key="1">
    <source>
        <dbReference type="SMART" id="SM00198"/>
    </source>
</evidence>
<name>A0A225B780_TALAT</name>
<proteinExistence type="predicted"/>
<dbReference type="InterPro" id="IPR014044">
    <property type="entry name" value="CAP_dom"/>
</dbReference>